<protein>
    <submittedName>
        <fullName evidence="4">Tpr domain containing protein</fullName>
    </submittedName>
</protein>
<dbReference type="InterPro" id="IPR053137">
    <property type="entry name" value="NLR-like"/>
</dbReference>
<dbReference type="Pfam" id="PF13424">
    <property type="entry name" value="TPR_12"/>
    <property type="match status" value="2"/>
</dbReference>
<feature type="region of interest" description="Disordered" evidence="1">
    <location>
        <begin position="347"/>
        <end position="370"/>
    </location>
</feature>
<dbReference type="InterPro" id="IPR027417">
    <property type="entry name" value="P-loop_NTPase"/>
</dbReference>
<reference evidence="4 5" key="1">
    <citation type="journal article" date="2011" name="Proc. Natl. Acad. Sci. U.S.A.">
        <title>Genome and transcriptome analyses of the mountain pine beetle-fungal symbiont Grosmannia clavigera, a lodgepole pine pathogen.</title>
        <authorList>
            <person name="DiGuistini S."/>
            <person name="Wang Y."/>
            <person name="Liao N.Y."/>
            <person name="Taylor G."/>
            <person name="Tanguay P."/>
            <person name="Feau N."/>
            <person name="Henrissat B."/>
            <person name="Chan S.K."/>
            <person name="Hesse-Orce U."/>
            <person name="Alamouti S.M."/>
            <person name="Tsui C.K.M."/>
            <person name="Docking R.T."/>
            <person name="Levasseur A."/>
            <person name="Haridas S."/>
            <person name="Robertson G."/>
            <person name="Birol I."/>
            <person name="Holt R.A."/>
            <person name="Marra M.A."/>
            <person name="Hamelin R.C."/>
            <person name="Hirst M."/>
            <person name="Jones S.J.M."/>
            <person name="Bohlmann J."/>
            <person name="Breuil C."/>
        </authorList>
    </citation>
    <scope>NUCLEOTIDE SEQUENCE [LARGE SCALE GENOMIC DNA]</scope>
    <source>
        <strain evidence="5">kw1407 / UAMH 11150</strain>
    </source>
</reference>
<feature type="domain" description="NB-ARC" evidence="2">
    <location>
        <begin position="69"/>
        <end position="226"/>
    </location>
</feature>
<dbReference type="PRINTS" id="PR00381">
    <property type="entry name" value="KINESINLIGHT"/>
</dbReference>
<dbReference type="Pfam" id="PF00931">
    <property type="entry name" value="NB-ARC"/>
    <property type="match status" value="1"/>
</dbReference>
<dbReference type="InterPro" id="IPR002182">
    <property type="entry name" value="NB-ARC"/>
</dbReference>
<dbReference type="InterPro" id="IPR019734">
    <property type="entry name" value="TPR_rpt"/>
</dbReference>
<dbReference type="Gene3D" id="3.40.50.300">
    <property type="entry name" value="P-loop containing nucleotide triphosphate hydrolases"/>
    <property type="match status" value="1"/>
</dbReference>
<dbReference type="PANTHER" id="PTHR46082:SF6">
    <property type="entry name" value="AAA+ ATPASE DOMAIN-CONTAINING PROTEIN-RELATED"/>
    <property type="match status" value="1"/>
</dbReference>
<organism evidence="5">
    <name type="scientific">Grosmannia clavigera (strain kw1407 / UAMH 11150)</name>
    <name type="common">Blue stain fungus</name>
    <name type="synonym">Graphiocladiella clavigera</name>
    <dbReference type="NCBI Taxonomy" id="655863"/>
    <lineage>
        <taxon>Eukaryota</taxon>
        <taxon>Fungi</taxon>
        <taxon>Dikarya</taxon>
        <taxon>Ascomycota</taxon>
        <taxon>Pezizomycotina</taxon>
        <taxon>Sordariomycetes</taxon>
        <taxon>Sordariomycetidae</taxon>
        <taxon>Ophiostomatales</taxon>
        <taxon>Ophiostomataceae</taxon>
        <taxon>Leptographium</taxon>
    </lineage>
</organism>
<dbReference type="Gene3D" id="1.25.40.10">
    <property type="entry name" value="Tetratricopeptide repeat domain"/>
    <property type="match status" value="2"/>
</dbReference>
<dbReference type="SMART" id="SM00028">
    <property type="entry name" value="TPR"/>
    <property type="match status" value="3"/>
</dbReference>
<dbReference type="eggNOG" id="KOG1840">
    <property type="taxonomic scope" value="Eukaryota"/>
</dbReference>
<dbReference type="Proteomes" id="UP000007796">
    <property type="component" value="Unassembled WGS sequence"/>
</dbReference>
<dbReference type="RefSeq" id="XP_014172149.1">
    <property type="nucleotide sequence ID" value="XM_014316674.1"/>
</dbReference>
<dbReference type="GeneID" id="25975602"/>
<feature type="domain" description="DUF7779" evidence="3">
    <location>
        <begin position="317"/>
        <end position="410"/>
    </location>
</feature>
<keyword evidence="5" id="KW-1185">Reference proteome</keyword>
<dbReference type="EMBL" id="GL629769">
    <property type="protein sequence ID" value="EFX02667.1"/>
    <property type="molecule type" value="Genomic_DNA"/>
</dbReference>
<sequence length="732" mass="82729">MTSTTNEFRALNEGIQAGLIQKLEVHVAASASTGTTVVPGSMLRRNPDFVDRGDTLGRIEDICSKPAARVALVGLGGIGKSHIAIEYAHRLALDDITRWIFWVHAATQARVIEDFNAIANVVRLPGREDLTVNVLQLVLNWLSDERNGRWTLILDSADDRDVFFSSDKGTKEGKQLHTYIPQSRNGNIIITTRDKDLARRMTGRHQNVLDINPMTEVEACSLLRNETSYLSERDADAELELVNALDLVPLAISQAGAFIQERMPRMSIEKYLRDFRESEPKRVKLLQFDQGDLQRDGSASNAILTTWLTSFEHIKTKRPSAADLLSLMCFFDRQGIPESVLRIQKARKEEDQAGQTGEQSGPGPRGGLDDTFEDDIHMLRNFSLVTTDSSGHAFEMHRLVQLSTKRWLSTHKEDEKFKQQFVSRMAAVFPDPEYEKWETCRVLFPHAILALEYEPAKGDVQEMWELLLRNCGEYATDQGRFLVAEQMLREAQRTSEARRGNDDPATTHITRLRAVNIFEMGDWAEAETLLVQVLKTEKAVLGTDHPDTLASMNSLALTYYRQGRLAEAEELHVQALEKTKAVLGTDHPDTLKIMNNLALTYLQQGQWVEAEELQEQVLEKRKAVLGTDHPDTLKIMNNLALTYYQQGRWVEAEELQEQVLKKRNAVLGADHPDTLSSMNNLATTWGKQGRRADAVGLRKSCVESARRVLGADHRRTKRYERYLEAIGLDADD</sequence>
<evidence type="ECO:0000313" key="4">
    <source>
        <dbReference type="EMBL" id="EFX02667.1"/>
    </source>
</evidence>
<dbReference type="STRING" id="655863.F0XI78"/>
<evidence type="ECO:0000259" key="3">
    <source>
        <dbReference type="Pfam" id="PF25000"/>
    </source>
</evidence>
<dbReference type="InParanoid" id="F0XI78"/>
<dbReference type="NCBIfam" id="NF040586">
    <property type="entry name" value="FxSxx_TPR"/>
    <property type="match status" value="1"/>
</dbReference>
<dbReference type="SUPFAM" id="SSF52540">
    <property type="entry name" value="P-loop containing nucleoside triphosphate hydrolases"/>
    <property type="match status" value="1"/>
</dbReference>
<evidence type="ECO:0000313" key="5">
    <source>
        <dbReference type="Proteomes" id="UP000007796"/>
    </source>
</evidence>
<gene>
    <name evidence="4" type="ORF">CMQ_2596</name>
</gene>
<dbReference type="Pfam" id="PF25000">
    <property type="entry name" value="DUF7779"/>
    <property type="match status" value="1"/>
</dbReference>
<dbReference type="GO" id="GO:0043531">
    <property type="term" value="F:ADP binding"/>
    <property type="evidence" value="ECO:0007669"/>
    <property type="project" value="InterPro"/>
</dbReference>
<dbReference type="PANTHER" id="PTHR46082">
    <property type="entry name" value="ATP/GTP-BINDING PROTEIN-RELATED"/>
    <property type="match status" value="1"/>
</dbReference>
<dbReference type="OrthoDB" id="626167at2759"/>
<accession>F0XI78</accession>
<dbReference type="SUPFAM" id="SSF48452">
    <property type="entry name" value="TPR-like"/>
    <property type="match status" value="2"/>
</dbReference>
<proteinExistence type="predicted"/>
<dbReference type="InterPro" id="IPR056681">
    <property type="entry name" value="DUF7779"/>
</dbReference>
<dbReference type="AlphaFoldDB" id="F0XI78"/>
<dbReference type="InterPro" id="IPR011990">
    <property type="entry name" value="TPR-like_helical_dom_sf"/>
</dbReference>
<name>F0XI78_GROCL</name>
<evidence type="ECO:0000259" key="2">
    <source>
        <dbReference type="Pfam" id="PF00931"/>
    </source>
</evidence>
<dbReference type="HOGENOM" id="CLU_000288_125_8_1"/>
<dbReference type="Pfam" id="PF13374">
    <property type="entry name" value="TPR_10"/>
    <property type="match status" value="1"/>
</dbReference>
<evidence type="ECO:0000256" key="1">
    <source>
        <dbReference type="SAM" id="MobiDB-lite"/>
    </source>
</evidence>